<comment type="caution">
    <text evidence="10">The sequence shown here is derived from an EMBL/GenBank/DDBJ whole genome shotgun (WGS) entry which is preliminary data.</text>
</comment>
<name>A0A0R1GMS6_9LACO</name>
<dbReference type="GO" id="GO:0017101">
    <property type="term" value="C:aminoacyl-tRNA synthetase multienzyme complex"/>
    <property type="evidence" value="ECO:0007669"/>
    <property type="project" value="TreeGrafter"/>
</dbReference>
<comment type="function">
    <text evidence="8">Catalyzes the attachment of proline to tRNA(Pro) in a two-step reaction: proline is first activated by ATP to form Pro-AMP and then transferred to the acceptor end of tRNA(Pro).</text>
</comment>
<dbReference type="GO" id="GO:0004827">
    <property type="term" value="F:proline-tRNA ligase activity"/>
    <property type="evidence" value="ECO:0007669"/>
    <property type="project" value="UniProtKB-UniRule"/>
</dbReference>
<dbReference type="InterPro" id="IPR017449">
    <property type="entry name" value="Pro-tRNA_synth_II"/>
</dbReference>
<dbReference type="SMART" id="SM00946">
    <property type="entry name" value="ProRS-C_1"/>
    <property type="match status" value="1"/>
</dbReference>
<dbReference type="GO" id="GO:0016740">
    <property type="term" value="F:transferase activity"/>
    <property type="evidence" value="ECO:0007669"/>
    <property type="project" value="UniProtKB-ARBA"/>
</dbReference>
<dbReference type="InterPro" id="IPR016061">
    <property type="entry name" value="Pro-tRNA_ligase_II_C"/>
</dbReference>
<comment type="subunit">
    <text evidence="8">Homodimer.</text>
</comment>
<dbReference type="InterPro" id="IPR045864">
    <property type="entry name" value="aa-tRNA-synth_II/BPL/LPL"/>
</dbReference>
<dbReference type="GO" id="GO:0140096">
    <property type="term" value="F:catalytic activity, acting on a protein"/>
    <property type="evidence" value="ECO:0007669"/>
    <property type="project" value="UniProtKB-ARBA"/>
</dbReference>
<keyword evidence="6 8" id="KW-0030">Aminoacyl-tRNA synthetase</keyword>
<reference evidence="10 11" key="1">
    <citation type="journal article" date="2015" name="Genome Announc.">
        <title>Expanding the biotechnology potential of lactobacilli through comparative genomics of 213 strains and associated genera.</title>
        <authorList>
            <person name="Sun Z."/>
            <person name="Harris H.M."/>
            <person name="McCann A."/>
            <person name="Guo C."/>
            <person name="Argimon S."/>
            <person name="Zhang W."/>
            <person name="Yang X."/>
            <person name="Jeffery I.B."/>
            <person name="Cooney J.C."/>
            <person name="Kagawa T.F."/>
            <person name="Liu W."/>
            <person name="Song Y."/>
            <person name="Salvetti E."/>
            <person name="Wrobel A."/>
            <person name="Rasinkangas P."/>
            <person name="Parkhill J."/>
            <person name="Rea M.C."/>
            <person name="O'Sullivan O."/>
            <person name="Ritari J."/>
            <person name="Douillard F.P."/>
            <person name="Paul Ross R."/>
            <person name="Yang R."/>
            <person name="Briner A.E."/>
            <person name="Felis G.E."/>
            <person name="de Vos W.M."/>
            <person name="Barrangou R."/>
            <person name="Klaenhammer T.R."/>
            <person name="Caufield P.W."/>
            <person name="Cui Y."/>
            <person name="Zhang H."/>
            <person name="O'Toole P.W."/>
        </authorList>
    </citation>
    <scope>NUCLEOTIDE SEQUENCE [LARGE SCALE GENOMIC DNA]</scope>
    <source>
        <strain evidence="10 11">DSM 20003</strain>
    </source>
</reference>
<keyword evidence="4 8" id="KW-0067">ATP-binding</keyword>
<dbReference type="Pfam" id="PF09180">
    <property type="entry name" value="ProRS-C_1"/>
    <property type="match status" value="1"/>
</dbReference>
<comment type="domain">
    <text evidence="8">Consists of three domains: the N-terminal catalytic domain, the anticodon-binding domain and the C-terminal extension.</text>
</comment>
<dbReference type="Pfam" id="PF03129">
    <property type="entry name" value="HGTP_anticodon"/>
    <property type="match status" value="1"/>
</dbReference>
<keyword evidence="1 8" id="KW-0963">Cytoplasm</keyword>
<dbReference type="Pfam" id="PF00587">
    <property type="entry name" value="tRNA-synt_2b"/>
    <property type="match status" value="1"/>
</dbReference>
<dbReference type="PANTHER" id="PTHR43382">
    <property type="entry name" value="PROLYL-TRNA SYNTHETASE"/>
    <property type="match status" value="1"/>
</dbReference>
<dbReference type="InterPro" id="IPR033721">
    <property type="entry name" value="ProRS_core_arch_euk"/>
</dbReference>
<dbReference type="EMBL" id="AZDA01000140">
    <property type="protein sequence ID" value="KRK32602.1"/>
    <property type="molecule type" value="Genomic_DNA"/>
</dbReference>
<comment type="similarity">
    <text evidence="8">Belongs to the class-II aminoacyl-tRNA synthetase family. ProS type 3 subfamily.</text>
</comment>
<evidence type="ECO:0000256" key="3">
    <source>
        <dbReference type="ARBA" id="ARBA00022741"/>
    </source>
</evidence>
<dbReference type="InterPro" id="IPR006195">
    <property type="entry name" value="aa-tRNA-synth_II"/>
</dbReference>
<evidence type="ECO:0000256" key="7">
    <source>
        <dbReference type="ARBA" id="ARBA00047671"/>
    </source>
</evidence>
<dbReference type="AlphaFoldDB" id="A0A0R1GMS6"/>
<keyword evidence="3 8" id="KW-0547">Nucleotide-binding</keyword>
<dbReference type="GO" id="GO:0005737">
    <property type="term" value="C:cytoplasm"/>
    <property type="evidence" value="ECO:0007669"/>
    <property type="project" value="UniProtKB-SubCell"/>
</dbReference>
<dbReference type="SUPFAM" id="SSF52954">
    <property type="entry name" value="Class II aaRS ABD-related"/>
    <property type="match status" value="1"/>
</dbReference>
<dbReference type="CDD" id="cd00778">
    <property type="entry name" value="ProRS_core_arch_euk"/>
    <property type="match status" value="1"/>
</dbReference>
<comment type="catalytic activity">
    <reaction evidence="7 8">
        <text>tRNA(Pro) + L-proline + ATP = L-prolyl-tRNA(Pro) + AMP + diphosphate</text>
        <dbReference type="Rhea" id="RHEA:14305"/>
        <dbReference type="Rhea" id="RHEA-COMP:9700"/>
        <dbReference type="Rhea" id="RHEA-COMP:9702"/>
        <dbReference type="ChEBI" id="CHEBI:30616"/>
        <dbReference type="ChEBI" id="CHEBI:33019"/>
        <dbReference type="ChEBI" id="CHEBI:60039"/>
        <dbReference type="ChEBI" id="CHEBI:78442"/>
        <dbReference type="ChEBI" id="CHEBI:78532"/>
        <dbReference type="ChEBI" id="CHEBI:456215"/>
        <dbReference type="EC" id="6.1.1.15"/>
    </reaction>
</comment>
<evidence type="ECO:0000256" key="8">
    <source>
        <dbReference type="HAMAP-Rule" id="MF_01571"/>
    </source>
</evidence>
<dbReference type="InterPro" id="IPR004499">
    <property type="entry name" value="Pro-tRNA-ligase_IIa_arc-type"/>
</dbReference>
<dbReference type="InterPro" id="IPR002316">
    <property type="entry name" value="Pro-tRNA-ligase_IIa"/>
</dbReference>
<evidence type="ECO:0000313" key="11">
    <source>
        <dbReference type="Proteomes" id="UP000051461"/>
    </source>
</evidence>
<dbReference type="Gene3D" id="3.30.110.30">
    <property type="entry name" value="C-terminal domain of ProRS"/>
    <property type="match status" value="1"/>
</dbReference>
<dbReference type="STRING" id="1423726.FC07_GL002032"/>
<dbReference type="GO" id="GO:0005524">
    <property type="term" value="F:ATP binding"/>
    <property type="evidence" value="ECO:0007669"/>
    <property type="project" value="UniProtKB-UniRule"/>
</dbReference>
<dbReference type="NCBIfam" id="TIGR00408">
    <property type="entry name" value="proS_fam_I"/>
    <property type="match status" value="1"/>
</dbReference>
<dbReference type="InterPro" id="IPR002314">
    <property type="entry name" value="aa-tRNA-synt_IIb"/>
</dbReference>
<dbReference type="SUPFAM" id="SSF64586">
    <property type="entry name" value="C-terminal domain of ProRS"/>
    <property type="match status" value="1"/>
</dbReference>
<evidence type="ECO:0000256" key="4">
    <source>
        <dbReference type="ARBA" id="ARBA00022840"/>
    </source>
</evidence>
<evidence type="ECO:0000313" key="10">
    <source>
        <dbReference type="EMBL" id="KRK32602.1"/>
    </source>
</evidence>
<dbReference type="PANTHER" id="PTHR43382:SF2">
    <property type="entry name" value="BIFUNCTIONAL GLUTAMATE_PROLINE--TRNA LIGASE"/>
    <property type="match status" value="1"/>
</dbReference>
<keyword evidence="2 8" id="KW-0436">Ligase</keyword>
<sequence>MLKAHQQITKTLVAELSLRNEGLSMTNLQQTDFSKWYLQTIQQAELMSYSEVRGCIVFRPDGFEIWEHIQAQVNAYLKQEKIRNVYFPMLIPKAYFMKEAEHVAGFAPELPWVTEVGTEKLAAPYALRPTSETTIGHSFKDWIKSYRDLPLEINQWANVFRWEKKTLPFLRTSEFLWHEGHTAHATEADARKRTRSVLDFYVTLLQDFLAIPVYAGRKTPSERFAGAVDTYSVEAMMQDGKAVQAGTSHYLGTKFAEAFDIQYLNQDNHLTNVHTTSWAVSTRLIGALIMVHGDEQGLVLPPKVAPTQVVLIPVGKWQQQPEILQQLATIQTELAATGLRVRLDDTDNTPGFKFNAWEQKGAALRIECGPRDLAQHQVMLKARDAHDKVAVPLAGLTTTVQTELATMQARLFTKAQARYHAHEHLNIDTLAQLKAYLTTCQKTHQIPGFILIGWDGSEETEQIIKAETGFTTRNIPFDPPVKKTIDLVSGKPAQYSVWIARAY</sequence>
<dbReference type="GO" id="GO:0006433">
    <property type="term" value="P:prolyl-tRNA aminoacylation"/>
    <property type="evidence" value="ECO:0007669"/>
    <property type="project" value="UniProtKB-UniRule"/>
</dbReference>
<evidence type="ECO:0000256" key="1">
    <source>
        <dbReference type="ARBA" id="ARBA00022490"/>
    </source>
</evidence>
<evidence type="ECO:0000256" key="5">
    <source>
        <dbReference type="ARBA" id="ARBA00022917"/>
    </source>
</evidence>
<dbReference type="Gene3D" id="3.40.50.800">
    <property type="entry name" value="Anticodon-binding domain"/>
    <property type="match status" value="1"/>
</dbReference>
<evidence type="ECO:0000256" key="6">
    <source>
        <dbReference type="ARBA" id="ARBA00023146"/>
    </source>
</evidence>
<feature type="domain" description="Aminoacyl-transfer RNA synthetases class-II family profile" evidence="9">
    <location>
        <begin position="53"/>
        <end position="301"/>
    </location>
</feature>
<keyword evidence="5 8" id="KW-0648">Protein biosynthesis</keyword>
<dbReference type="InterPro" id="IPR004154">
    <property type="entry name" value="Anticodon-bd"/>
</dbReference>
<dbReference type="InterPro" id="IPR036621">
    <property type="entry name" value="Anticodon-bd_dom_sf"/>
</dbReference>
<dbReference type="PROSITE" id="PS50862">
    <property type="entry name" value="AA_TRNA_LIGASE_II"/>
    <property type="match status" value="1"/>
</dbReference>
<dbReference type="EC" id="6.1.1.15" evidence="8"/>
<dbReference type="SUPFAM" id="SSF55681">
    <property type="entry name" value="Class II aaRS and biotin synthetases"/>
    <property type="match status" value="1"/>
</dbReference>
<evidence type="ECO:0000259" key="9">
    <source>
        <dbReference type="PROSITE" id="PS50862"/>
    </source>
</evidence>
<accession>A0A0R1GMS6</accession>
<dbReference type="PRINTS" id="PR01046">
    <property type="entry name" value="TRNASYNTHPRO"/>
</dbReference>
<evidence type="ECO:0000256" key="2">
    <source>
        <dbReference type="ARBA" id="ARBA00022598"/>
    </source>
</evidence>
<proteinExistence type="inferred from homology"/>
<dbReference type="Proteomes" id="UP000051461">
    <property type="component" value="Unassembled WGS sequence"/>
</dbReference>
<keyword evidence="11" id="KW-1185">Reference proteome</keyword>
<dbReference type="Gene3D" id="3.30.930.10">
    <property type="entry name" value="Bira Bifunctional Protein, Domain 2"/>
    <property type="match status" value="1"/>
</dbReference>
<comment type="subcellular location">
    <subcellularLocation>
        <location evidence="8">Cytoplasm</location>
    </subcellularLocation>
</comment>
<organism evidence="10 11">
    <name type="scientific">Loigolactobacillus bifermentans DSM 20003</name>
    <dbReference type="NCBI Taxonomy" id="1423726"/>
    <lineage>
        <taxon>Bacteria</taxon>
        <taxon>Bacillati</taxon>
        <taxon>Bacillota</taxon>
        <taxon>Bacilli</taxon>
        <taxon>Lactobacillales</taxon>
        <taxon>Lactobacillaceae</taxon>
        <taxon>Loigolactobacillus</taxon>
    </lineage>
</organism>
<protein>
    <recommendedName>
        <fullName evidence="8">Proline--tRNA ligase</fullName>
        <ecNumber evidence="8">6.1.1.15</ecNumber>
    </recommendedName>
    <alternativeName>
        <fullName evidence="8">Prolyl-tRNA synthetase</fullName>
        <shortName evidence="8">ProRS</shortName>
    </alternativeName>
</protein>
<dbReference type="PATRIC" id="fig|1423726.3.peg.2109"/>
<dbReference type="HAMAP" id="MF_01571">
    <property type="entry name" value="Pro_tRNA_synth_type3"/>
    <property type="match status" value="1"/>
</dbReference>
<dbReference type="FunFam" id="3.30.930.10:FF:000037">
    <property type="entry name" value="Proline--tRNA ligase"/>
    <property type="match status" value="1"/>
</dbReference>
<gene>
    <name evidence="8" type="primary">proS</name>
    <name evidence="10" type="ORF">FC07_GL002032</name>
</gene>